<organism evidence="3 4">
    <name type="scientific">Oceanidesulfovibrio indonesiensis</name>
    <dbReference type="NCBI Taxonomy" id="54767"/>
    <lineage>
        <taxon>Bacteria</taxon>
        <taxon>Pseudomonadati</taxon>
        <taxon>Thermodesulfobacteriota</taxon>
        <taxon>Desulfovibrionia</taxon>
        <taxon>Desulfovibrionales</taxon>
        <taxon>Desulfovibrionaceae</taxon>
        <taxon>Oceanidesulfovibrio</taxon>
    </lineage>
</organism>
<dbReference type="Pfam" id="PF00535">
    <property type="entry name" value="Glycos_transf_2"/>
    <property type="match status" value="1"/>
</dbReference>
<feature type="transmembrane region" description="Helical" evidence="1">
    <location>
        <begin position="12"/>
        <end position="29"/>
    </location>
</feature>
<dbReference type="InterPro" id="IPR029044">
    <property type="entry name" value="Nucleotide-diphossugar_trans"/>
</dbReference>
<comment type="caution">
    <text evidence="3">The sequence shown here is derived from an EMBL/GenBank/DDBJ whole genome shotgun (WGS) entry which is preliminary data.</text>
</comment>
<dbReference type="AlphaFoldDB" id="A0A7M3MBC6"/>
<proteinExistence type="predicted"/>
<dbReference type="OrthoDB" id="5291101at2"/>
<dbReference type="Proteomes" id="UP000448292">
    <property type="component" value="Unassembled WGS sequence"/>
</dbReference>
<dbReference type="InterPro" id="IPR050834">
    <property type="entry name" value="Glycosyltransf_2"/>
</dbReference>
<evidence type="ECO:0000256" key="1">
    <source>
        <dbReference type="SAM" id="Phobius"/>
    </source>
</evidence>
<dbReference type="SUPFAM" id="SSF53448">
    <property type="entry name" value="Nucleotide-diphospho-sugar transferases"/>
    <property type="match status" value="1"/>
</dbReference>
<reference evidence="3 4" key="1">
    <citation type="submission" date="2018-06" db="EMBL/GenBank/DDBJ databases">
        <title>Complete genome of Desulfovibrio indonesiensis P37SLT.</title>
        <authorList>
            <person name="Crispim J.S."/>
            <person name="Vidigal P.M.P."/>
            <person name="Silva L.C.F."/>
            <person name="Laguardia C.N."/>
            <person name="Araujo L.C."/>
            <person name="Dias R.S."/>
            <person name="Sousa M.P."/>
            <person name="Paula S.O."/>
            <person name="Silva C."/>
        </authorList>
    </citation>
    <scope>NUCLEOTIDE SEQUENCE [LARGE SCALE GENOMIC DNA]</scope>
    <source>
        <strain evidence="3 4">P37SLT</strain>
    </source>
</reference>
<gene>
    <name evidence="3" type="ORF">DPQ33_15360</name>
</gene>
<dbReference type="PANTHER" id="PTHR43685:SF2">
    <property type="entry name" value="GLYCOSYLTRANSFERASE 2-LIKE DOMAIN-CONTAINING PROTEIN"/>
    <property type="match status" value="1"/>
</dbReference>
<evidence type="ECO:0000313" key="3">
    <source>
        <dbReference type="EMBL" id="TVM15419.1"/>
    </source>
</evidence>
<accession>A0A7M3MBC6</accession>
<dbReference type="PANTHER" id="PTHR43685">
    <property type="entry name" value="GLYCOSYLTRANSFERASE"/>
    <property type="match status" value="1"/>
</dbReference>
<evidence type="ECO:0000259" key="2">
    <source>
        <dbReference type="Pfam" id="PF00535"/>
    </source>
</evidence>
<sequence>MTLACGMDSIPWKYWLICAFWFAGLLHAIRMAESWWRMLDALGADVRACLCAMQSGQALRALLFTDLQVACPTKSCGAVWWADPTGEMRRRHGYCFVNPDIEDTYTDRSEGMDRRESRQKPFISVCIFTHNSAGNLPQAIKSAFSSGRRDFEIVVVDDGSTDDTEGVLRRLRLPNLRYVRTEHSGRPAARNRCIAEARGEYISWMGADDMYAPGILEHYAETAAAHPDVDVLYGNLVMADKRMRPVRELEYEDWRGRNQELLAAMVFRNSVPDGGSLIKKSMYDRFGGYDPDFPRAQDYEWFARIAGRAAFMHVGRNTAIWRILDAQLRYPGPKSNLGAKVVKRLLEQQPLEKMVPQAGWGRIPDNEAEAVARLLLAERFLYLKSPPDALEQVRKAVSLKPGEEILAAAGQLMQAIAQADAPPASEKATAAACPSG</sequence>
<name>A0A7M3MBC6_9BACT</name>
<keyword evidence="1" id="KW-1133">Transmembrane helix</keyword>
<dbReference type="EMBL" id="QMIE01000017">
    <property type="protein sequence ID" value="TVM15419.1"/>
    <property type="molecule type" value="Genomic_DNA"/>
</dbReference>
<keyword evidence="4" id="KW-1185">Reference proteome</keyword>
<dbReference type="InterPro" id="IPR001173">
    <property type="entry name" value="Glyco_trans_2-like"/>
</dbReference>
<keyword evidence="1" id="KW-0812">Transmembrane</keyword>
<dbReference type="Gene3D" id="3.90.550.10">
    <property type="entry name" value="Spore Coat Polysaccharide Biosynthesis Protein SpsA, Chain A"/>
    <property type="match status" value="1"/>
</dbReference>
<evidence type="ECO:0000313" key="4">
    <source>
        <dbReference type="Proteomes" id="UP000448292"/>
    </source>
</evidence>
<feature type="domain" description="Glycosyltransferase 2-like" evidence="2">
    <location>
        <begin position="124"/>
        <end position="240"/>
    </location>
</feature>
<keyword evidence="1" id="KW-0472">Membrane</keyword>
<protein>
    <recommendedName>
        <fullName evidence="2">Glycosyltransferase 2-like domain-containing protein</fullName>
    </recommendedName>
</protein>